<comment type="subcellular location">
    <subcellularLocation>
        <location evidence="1 8">Cell outer membrane</location>
        <topology evidence="1 8">Multi-pass membrane protein</topology>
    </subcellularLocation>
</comment>
<keyword evidence="3 8" id="KW-1134">Transmembrane beta strand</keyword>
<evidence type="ECO:0000313" key="14">
    <source>
        <dbReference type="EMBL" id="MDO6414058.1"/>
    </source>
</evidence>
<dbReference type="Pfam" id="PF07715">
    <property type="entry name" value="Plug"/>
    <property type="match status" value="1"/>
</dbReference>
<evidence type="ECO:0000256" key="4">
    <source>
        <dbReference type="ARBA" id="ARBA00022692"/>
    </source>
</evidence>
<evidence type="ECO:0000259" key="12">
    <source>
        <dbReference type="Pfam" id="PF00593"/>
    </source>
</evidence>
<evidence type="ECO:0000256" key="3">
    <source>
        <dbReference type="ARBA" id="ARBA00022452"/>
    </source>
</evidence>
<dbReference type="InterPro" id="IPR037066">
    <property type="entry name" value="Plug_dom_sf"/>
</dbReference>
<dbReference type="PANTHER" id="PTHR47234:SF3">
    <property type="entry name" value="SECRETIN_TONB SHORT N-TERMINAL DOMAIN-CONTAINING PROTEIN"/>
    <property type="match status" value="1"/>
</dbReference>
<keyword evidence="14" id="KW-0675">Receptor</keyword>
<keyword evidence="5 9" id="KW-0798">TonB box</keyword>
<evidence type="ECO:0000256" key="9">
    <source>
        <dbReference type="RuleBase" id="RU003357"/>
    </source>
</evidence>
<dbReference type="InterPro" id="IPR000531">
    <property type="entry name" value="Beta-barrel_TonB"/>
</dbReference>
<evidence type="ECO:0000256" key="5">
    <source>
        <dbReference type="ARBA" id="ARBA00023077"/>
    </source>
</evidence>
<organism evidence="14 15">
    <name type="scientific">Sphingomonas natans</name>
    <dbReference type="NCBI Taxonomy" id="3063330"/>
    <lineage>
        <taxon>Bacteria</taxon>
        <taxon>Pseudomonadati</taxon>
        <taxon>Pseudomonadota</taxon>
        <taxon>Alphaproteobacteria</taxon>
        <taxon>Sphingomonadales</taxon>
        <taxon>Sphingomonadaceae</taxon>
        <taxon>Sphingomonas</taxon>
    </lineage>
</organism>
<dbReference type="EMBL" id="JAUOTP010000002">
    <property type="protein sequence ID" value="MDO6414058.1"/>
    <property type="molecule type" value="Genomic_DNA"/>
</dbReference>
<feature type="signal peptide" evidence="11">
    <location>
        <begin position="1"/>
        <end position="18"/>
    </location>
</feature>
<evidence type="ECO:0000256" key="8">
    <source>
        <dbReference type="PROSITE-ProRule" id="PRU01360"/>
    </source>
</evidence>
<keyword evidence="7 8" id="KW-0998">Cell outer membrane</keyword>
<feature type="domain" description="TonB-dependent receptor-like beta-barrel" evidence="12">
    <location>
        <begin position="421"/>
        <end position="919"/>
    </location>
</feature>
<accession>A0ABT8Y847</accession>
<evidence type="ECO:0000256" key="7">
    <source>
        <dbReference type="ARBA" id="ARBA00023237"/>
    </source>
</evidence>
<dbReference type="Pfam" id="PF00593">
    <property type="entry name" value="TonB_dep_Rec_b-barrel"/>
    <property type="match status" value="1"/>
</dbReference>
<feature type="chain" id="PRO_5046823932" evidence="11">
    <location>
        <begin position="19"/>
        <end position="957"/>
    </location>
</feature>
<dbReference type="Gene3D" id="2.170.130.10">
    <property type="entry name" value="TonB-dependent receptor, plug domain"/>
    <property type="match status" value="1"/>
</dbReference>
<dbReference type="InterPro" id="IPR012910">
    <property type="entry name" value="Plug_dom"/>
</dbReference>
<keyword evidence="4 8" id="KW-0812">Transmembrane</keyword>
<feature type="region of interest" description="Disordered" evidence="10">
    <location>
        <begin position="27"/>
        <end position="54"/>
    </location>
</feature>
<gene>
    <name evidence="14" type="ORF">Q4F19_06665</name>
</gene>
<keyword evidence="2 8" id="KW-0813">Transport</keyword>
<feature type="domain" description="TonB-dependent receptor plug" evidence="13">
    <location>
        <begin position="70"/>
        <end position="184"/>
    </location>
</feature>
<dbReference type="RefSeq" id="WP_303540909.1">
    <property type="nucleotide sequence ID" value="NZ_JAUOTP010000002.1"/>
</dbReference>
<keyword evidence="15" id="KW-1185">Reference proteome</keyword>
<evidence type="ECO:0000259" key="13">
    <source>
        <dbReference type="Pfam" id="PF07715"/>
    </source>
</evidence>
<dbReference type="PROSITE" id="PS52016">
    <property type="entry name" value="TONB_DEPENDENT_REC_3"/>
    <property type="match status" value="1"/>
</dbReference>
<proteinExistence type="inferred from homology"/>
<dbReference type="Proteomes" id="UP001169764">
    <property type="component" value="Unassembled WGS sequence"/>
</dbReference>
<dbReference type="Gene3D" id="2.40.170.20">
    <property type="entry name" value="TonB-dependent receptor, beta-barrel domain"/>
    <property type="match status" value="1"/>
</dbReference>
<dbReference type="InterPro" id="IPR036942">
    <property type="entry name" value="Beta-barrel_TonB_sf"/>
</dbReference>
<name>A0ABT8Y847_9SPHN</name>
<evidence type="ECO:0000256" key="11">
    <source>
        <dbReference type="SAM" id="SignalP"/>
    </source>
</evidence>
<keyword evidence="6 8" id="KW-0472">Membrane</keyword>
<comment type="caution">
    <text evidence="14">The sequence shown here is derived from an EMBL/GenBank/DDBJ whole genome shotgun (WGS) entry which is preliminary data.</text>
</comment>
<evidence type="ECO:0000256" key="10">
    <source>
        <dbReference type="SAM" id="MobiDB-lite"/>
    </source>
</evidence>
<dbReference type="SUPFAM" id="SSF56935">
    <property type="entry name" value="Porins"/>
    <property type="match status" value="1"/>
</dbReference>
<reference evidence="14" key="1">
    <citation type="submission" date="2023-07" db="EMBL/GenBank/DDBJ databases">
        <authorList>
            <person name="Kim M."/>
        </authorList>
    </citation>
    <scope>NUCLEOTIDE SEQUENCE</scope>
    <source>
        <strain evidence="14">BIUV-7</strain>
    </source>
</reference>
<evidence type="ECO:0000256" key="6">
    <source>
        <dbReference type="ARBA" id="ARBA00023136"/>
    </source>
</evidence>
<evidence type="ECO:0000256" key="1">
    <source>
        <dbReference type="ARBA" id="ARBA00004571"/>
    </source>
</evidence>
<protein>
    <submittedName>
        <fullName evidence="14">TonB-dependent receptor</fullName>
    </submittedName>
</protein>
<evidence type="ECO:0000313" key="15">
    <source>
        <dbReference type="Proteomes" id="UP001169764"/>
    </source>
</evidence>
<comment type="similarity">
    <text evidence="8 9">Belongs to the TonB-dependent receptor family.</text>
</comment>
<dbReference type="InterPro" id="IPR039426">
    <property type="entry name" value="TonB-dep_rcpt-like"/>
</dbReference>
<dbReference type="PANTHER" id="PTHR47234">
    <property type="match status" value="1"/>
</dbReference>
<keyword evidence="11" id="KW-0732">Signal</keyword>
<evidence type="ECO:0000256" key="2">
    <source>
        <dbReference type="ARBA" id="ARBA00022448"/>
    </source>
</evidence>
<sequence length="957" mass="100835">MSTTAVFGLNASAACAQANPAAAASAPAPQASSTIGETPEAAEATPPQANAQQAQDIVVTGSRIVRDGYQSPTPLSVIGAEQLATSTSPNIAQYVTNLPVFAGSSSGRSSTTTGANGTSGINSLNLRSLGPNRTLVLLDGHRVTPAVALGYVDVNALPQALISRVDVVTGGASAAYGSDAVAGVVNFVLNRSMTGLTGEVSSGITNYGDNESYKANLAGGVAFADGRGHILAAVERAYEAGIDPGARSWTRRGRQLLANPAYTATNGQPQRLVYDNIGYMTSAPGGVVSSGPLRGTGFGPGGQVYALNFGDIQADPFMRGGGWQANDLRPTNAIAPEEKRSMAFGRASFEVSRALNFYAQGSYVKSQTDAVSTTSYMIGSSGPLIQLDNAYLPASVRARMVAAGVTSIRVGTLNYDLGLNNQTTQRIATSYTAGADGKFDMLGGSWDWDAYGQYGQSKNHVSFPTNISRSHYTLATDAVRTASGAIVCRSTLTNPANGCVPYNALGTEVNDPNGAAVAYIRSPSISDLKVEQTVVAASLSGEPFSTWAGPVSVAFSAEYRKDKAFGTVDADSLATNHIYANYAPIDGSTNVKEAAFETVVPLAKDKSWADSLELNGAARYTKYSLAGSVTTWKAGVTYSPIPDITFRATRSRDIRAPNLQETFLPANTARQSIFDPFTNTTPAFDQTTTGNRNLKPEKADTLGVGAVFRPSFIEGFSASVDYWSINIKDAISIISAGDVLLLCFDGSNPALCNNVTRVNGVVTQVVSQNINIASQKVRGLDFEATYRKDLDFIGLPGNVDLHANFTRYLEDTIDNGISAPRKALGENSGTNPPLWRTTVSLGYHLDAFRMTVTGRGLSAGKQFANYIECTSNCPASTTDHPTINDNHMPGRFYLDLAFSYDINVGGSKTVTTFLNIRNLTNRDPGLSVTGNAFSNGANAILYDVDGIAFRGGVRFKL</sequence>